<dbReference type="AlphaFoldDB" id="A0A0K1Q663"/>
<accession>A0A0K1Q663</accession>
<dbReference type="Proteomes" id="UP000064967">
    <property type="component" value="Chromosome"/>
</dbReference>
<protein>
    <recommendedName>
        <fullName evidence="3">DUF2961 domain-containing protein</fullName>
    </recommendedName>
</protein>
<sequence>MPKPGATTPVLALVPPPYDVGSTAAALEHWPDIVPGIETRAFTSFDRRGGNDDGFAGTWSELYEDDRAEHVIFDAAGPGVLRTLWFTSKVDGNGPLALGQVRFYFDGESEPRIAIDADALFAPGGSPFVAPLVAGNQLTSGGFASWAPLPYRGRLRITTERRAGFYAAHYETFPPDWNVDSYVARTEDAKLVDAFEATGPSALPLDDVALDTTVTGAGEIDVLRFEPTTPLDADPRAARLRITFDRAAKPQVDVPLPAFFGSGLGDATIRSVAWTMQPGLWESRLPMPFWESYRITVTGLSGKLRAHVSPSKRTRETAGYLEAHWNEARPTSTGSDFVYVDTTGTGKLIGTVLAVEPLAPYGETVNKQWWEGDLRSSADGRRTPSIHGTGHEDDHLGGWSNEFLSRPFTQPMQGCPKTELLDTNGQYNANASMYRLWPGITFTNALRHTTEHGAGNGRSLNYSSVAFLYRRPEPSTTRTDAFDVTDREAAAAHAYAAGAPRIEAITSAFEGEDASALSSDTHHYDSAVSFELAVDPKNDGVVLRRLFDATHGGERASIEVDGSVVATIYVAEYDPDRRWMERDVFLPPQITKGKTRLHVRLVPEGDFNAARFEAWSVKSPF</sequence>
<dbReference type="Pfam" id="PF11175">
    <property type="entry name" value="DUF2961"/>
    <property type="match status" value="1"/>
</dbReference>
<organism evidence="1 2">
    <name type="scientific">Labilithrix luteola</name>
    <dbReference type="NCBI Taxonomy" id="1391654"/>
    <lineage>
        <taxon>Bacteria</taxon>
        <taxon>Pseudomonadati</taxon>
        <taxon>Myxococcota</taxon>
        <taxon>Polyangia</taxon>
        <taxon>Polyangiales</taxon>
        <taxon>Labilitrichaceae</taxon>
        <taxon>Labilithrix</taxon>
    </lineage>
</organism>
<evidence type="ECO:0008006" key="3">
    <source>
        <dbReference type="Google" id="ProtNLM"/>
    </source>
</evidence>
<dbReference type="KEGG" id="llu:AKJ09_07871"/>
<dbReference type="EMBL" id="CP012333">
    <property type="protein sequence ID" value="AKV01208.1"/>
    <property type="molecule type" value="Genomic_DNA"/>
</dbReference>
<dbReference type="STRING" id="1391654.AKJ09_07871"/>
<evidence type="ECO:0000313" key="2">
    <source>
        <dbReference type="Proteomes" id="UP000064967"/>
    </source>
</evidence>
<keyword evidence="2" id="KW-1185">Reference proteome</keyword>
<reference evidence="1 2" key="1">
    <citation type="submission" date="2015-08" db="EMBL/GenBank/DDBJ databases">
        <authorList>
            <person name="Babu N.S."/>
            <person name="Beckwith C.J."/>
            <person name="Beseler K.G."/>
            <person name="Brison A."/>
            <person name="Carone J.V."/>
            <person name="Caskin T.P."/>
            <person name="Diamond M."/>
            <person name="Durham M.E."/>
            <person name="Foxe J.M."/>
            <person name="Go M."/>
            <person name="Henderson B.A."/>
            <person name="Jones I.B."/>
            <person name="McGettigan J.A."/>
            <person name="Micheletti S.J."/>
            <person name="Nasrallah M.E."/>
            <person name="Ortiz D."/>
            <person name="Piller C.R."/>
            <person name="Privatt S.R."/>
            <person name="Schneider S.L."/>
            <person name="Sharp S."/>
            <person name="Smith T.C."/>
            <person name="Stanton J.D."/>
            <person name="Ullery H.E."/>
            <person name="Wilson R.J."/>
            <person name="Serrano M.G."/>
            <person name="Buck G."/>
            <person name="Lee V."/>
            <person name="Wang Y."/>
            <person name="Carvalho R."/>
            <person name="Voegtly L."/>
            <person name="Shi R."/>
            <person name="Duckworth R."/>
            <person name="Johnson A."/>
            <person name="Loviza R."/>
            <person name="Walstead R."/>
            <person name="Shah Z."/>
            <person name="Kiflezghi M."/>
            <person name="Wade K."/>
            <person name="Ball S.L."/>
            <person name="Bradley K.W."/>
            <person name="Asai D.J."/>
            <person name="Bowman C.A."/>
            <person name="Russell D.A."/>
            <person name="Pope W.H."/>
            <person name="Jacobs-Sera D."/>
            <person name="Hendrix R.W."/>
            <person name="Hatfull G.F."/>
        </authorList>
    </citation>
    <scope>NUCLEOTIDE SEQUENCE [LARGE SCALE GENOMIC DNA]</scope>
    <source>
        <strain evidence="1 2">DSM 27648</strain>
    </source>
</reference>
<proteinExistence type="predicted"/>
<evidence type="ECO:0000313" key="1">
    <source>
        <dbReference type="EMBL" id="AKV01208.1"/>
    </source>
</evidence>
<name>A0A0K1Q663_9BACT</name>
<dbReference type="Gene3D" id="2.60.120.1390">
    <property type="match status" value="3"/>
</dbReference>
<dbReference type="InterPro" id="IPR021345">
    <property type="entry name" value="DUF2961"/>
</dbReference>
<gene>
    <name evidence="1" type="ORF">AKJ09_07871</name>
</gene>